<dbReference type="InterPro" id="IPR029035">
    <property type="entry name" value="DHS-like_NAD/FAD-binding_dom"/>
</dbReference>
<dbReference type="GO" id="GO:0034038">
    <property type="term" value="F:deoxyhypusine synthase activity"/>
    <property type="evidence" value="ECO:0007669"/>
    <property type="project" value="TreeGrafter"/>
</dbReference>
<name>A0A8C2CR03_CYPCA</name>
<sequence>AEGGPSVARDAVLKESIALPEDMPQIRFYDFNRGMDHRALLQSFLSTAFQASRFGLPVQEINKMIEKRLELVQEDCDSHTSTSGCTILLGYTSNLISSGVRESIHFLAQHRMVRPHCDSV</sequence>
<comment type="similarity">
    <text evidence="1">Belongs to the deoxyhypusine synthase family.</text>
</comment>
<evidence type="ECO:0000256" key="2">
    <source>
        <dbReference type="ARBA" id="ARBA00023027"/>
    </source>
</evidence>
<dbReference type="Proteomes" id="UP000694701">
    <property type="component" value="Unplaced"/>
</dbReference>
<evidence type="ECO:0000313" key="3">
    <source>
        <dbReference type="Ensembl" id="ENSCCRP00020015897.1"/>
    </source>
</evidence>
<dbReference type="InterPro" id="IPR036982">
    <property type="entry name" value="Deoxyhypusine_synthase_sf"/>
</dbReference>
<evidence type="ECO:0000313" key="4">
    <source>
        <dbReference type="Proteomes" id="UP000694701"/>
    </source>
</evidence>
<dbReference type="AlphaFoldDB" id="A0A8C2CR03"/>
<keyword evidence="2" id="KW-0520">NAD</keyword>
<dbReference type="PANTHER" id="PTHR11703">
    <property type="entry name" value="DEOXYHYPUSINE SYNTHASE"/>
    <property type="match status" value="1"/>
</dbReference>
<evidence type="ECO:0000256" key="1">
    <source>
        <dbReference type="ARBA" id="ARBA00009892"/>
    </source>
</evidence>
<dbReference type="Gene3D" id="3.40.910.10">
    <property type="entry name" value="Deoxyhypusine synthase"/>
    <property type="match status" value="1"/>
</dbReference>
<dbReference type="SUPFAM" id="SSF52467">
    <property type="entry name" value="DHS-like NAD/FAD-binding domain"/>
    <property type="match status" value="1"/>
</dbReference>
<protein>
    <submittedName>
        <fullName evidence="3">Uncharacterized protein</fullName>
    </submittedName>
</protein>
<dbReference type="Ensembl" id="ENSCCRT00020017491.1">
    <property type="protein sequence ID" value="ENSCCRP00020015897.1"/>
    <property type="gene ID" value="ENSCCRG00020007664.1"/>
</dbReference>
<dbReference type="GO" id="GO:0005737">
    <property type="term" value="C:cytoplasm"/>
    <property type="evidence" value="ECO:0007669"/>
    <property type="project" value="TreeGrafter"/>
</dbReference>
<dbReference type="InterPro" id="IPR002773">
    <property type="entry name" value="Deoxyhypusine_synthase"/>
</dbReference>
<organism evidence="3 4">
    <name type="scientific">Cyprinus carpio</name>
    <name type="common">Common carp</name>
    <dbReference type="NCBI Taxonomy" id="7962"/>
    <lineage>
        <taxon>Eukaryota</taxon>
        <taxon>Metazoa</taxon>
        <taxon>Chordata</taxon>
        <taxon>Craniata</taxon>
        <taxon>Vertebrata</taxon>
        <taxon>Euteleostomi</taxon>
        <taxon>Actinopterygii</taxon>
        <taxon>Neopterygii</taxon>
        <taxon>Teleostei</taxon>
        <taxon>Ostariophysi</taxon>
        <taxon>Cypriniformes</taxon>
        <taxon>Cyprinidae</taxon>
        <taxon>Cyprininae</taxon>
        <taxon>Cyprinus</taxon>
    </lineage>
</organism>
<proteinExistence type="inferred from homology"/>
<reference evidence="3" key="1">
    <citation type="submission" date="2025-08" db="UniProtKB">
        <authorList>
            <consortium name="Ensembl"/>
        </authorList>
    </citation>
    <scope>IDENTIFICATION</scope>
</reference>
<accession>A0A8C2CR03</accession>
<dbReference type="Pfam" id="PF01916">
    <property type="entry name" value="DS"/>
    <property type="match status" value="1"/>
</dbReference>
<dbReference type="PANTHER" id="PTHR11703:SF0">
    <property type="entry name" value="DEOXYHYPUSINE SYNTHASE"/>
    <property type="match status" value="1"/>
</dbReference>